<name>A0A9D4J327_DREPO</name>
<keyword evidence="2" id="KW-1185">Reference proteome</keyword>
<accession>A0A9D4J327</accession>
<gene>
    <name evidence="1" type="ORF">DPMN_147141</name>
</gene>
<reference evidence="1" key="1">
    <citation type="journal article" date="2019" name="bioRxiv">
        <title>The Genome of the Zebra Mussel, Dreissena polymorpha: A Resource for Invasive Species Research.</title>
        <authorList>
            <person name="McCartney M.A."/>
            <person name="Auch B."/>
            <person name="Kono T."/>
            <person name="Mallez S."/>
            <person name="Zhang Y."/>
            <person name="Obille A."/>
            <person name="Becker A."/>
            <person name="Abrahante J.E."/>
            <person name="Garbe J."/>
            <person name="Badalamenti J.P."/>
            <person name="Herman A."/>
            <person name="Mangelson H."/>
            <person name="Liachko I."/>
            <person name="Sullivan S."/>
            <person name="Sone E.D."/>
            <person name="Koren S."/>
            <person name="Silverstein K.A.T."/>
            <person name="Beckman K.B."/>
            <person name="Gohl D.M."/>
        </authorList>
    </citation>
    <scope>NUCLEOTIDE SEQUENCE</scope>
    <source>
        <strain evidence="1">Duluth1</strain>
        <tissue evidence="1">Whole animal</tissue>
    </source>
</reference>
<sequence>MAVCRIWTREPSQQEVKGWIPTVKEFFKSPPSHQVMAVCRIWTREPSQHEVKGWIPTVKEFLRSPPKSSSNGCMQDMD</sequence>
<evidence type="ECO:0000313" key="1">
    <source>
        <dbReference type="EMBL" id="KAH3793627.1"/>
    </source>
</evidence>
<dbReference type="EMBL" id="JAIWYP010000007">
    <property type="protein sequence ID" value="KAH3793627.1"/>
    <property type="molecule type" value="Genomic_DNA"/>
</dbReference>
<evidence type="ECO:0000313" key="2">
    <source>
        <dbReference type="Proteomes" id="UP000828390"/>
    </source>
</evidence>
<organism evidence="1 2">
    <name type="scientific">Dreissena polymorpha</name>
    <name type="common">Zebra mussel</name>
    <name type="synonym">Mytilus polymorpha</name>
    <dbReference type="NCBI Taxonomy" id="45954"/>
    <lineage>
        <taxon>Eukaryota</taxon>
        <taxon>Metazoa</taxon>
        <taxon>Spiralia</taxon>
        <taxon>Lophotrochozoa</taxon>
        <taxon>Mollusca</taxon>
        <taxon>Bivalvia</taxon>
        <taxon>Autobranchia</taxon>
        <taxon>Heteroconchia</taxon>
        <taxon>Euheterodonta</taxon>
        <taxon>Imparidentia</taxon>
        <taxon>Neoheterodontei</taxon>
        <taxon>Myida</taxon>
        <taxon>Dreissenoidea</taxon>
        <taxon>Dreissenidae</taxon>
        <taxon>Dreissena</taxon>
    </lineage>
</organism>
<comment type="caution">
    <text evidence="1">The sequence shown here is derived from an EMBL/GenBank/DDBJ whole genome shotgun (WGS) entry which is preliminary data.</text>
</comment>
<dbReference type="Proteomes" id="UP000828390">
    <property type="component" value="Unassembled WGS sequence"/>
</dbReference>
<reference evidence="1" key="2">
    <citation type="submission" date="2020-11" db="EMBL/GenBank/DDBJ databases">
        <authorList>
            <person name="McCartney M.A."/>
            <person name="Auch B."/>
            <person name="Kono T."/>
            <person name="Mallez S."/>
            <person name="Becker A."/>
            <person name="Gohl D.M."/>
            <person name="Silverstein K.A.T."/>
            <person name="Koren S."/>
            <person name="Bechman K.B."/>
            <person name="Herman A."/>
            <person name="Abrahante J.E."/>
            <person name="Garbe J."/>
        </authorList>
    </citation>
    <scope>NUCLEOTIDE SEQUENCE</scope>
    <source>
        <strain evidence="1">Duluth1</strain>
        <tissue evidence="1">Whole animal</tissue>
    </source>
</reference>
<dbReference type="AlphaFoldDB" id="A0A9D4J327"/>
<proteinExistence type="predicted"/>
<protein>
    <submittedName>
        <fullName evidence="1">Uncharacterized protein</fullName>
    </submittedName>
</protein>